<reference evidence="16" key="1">
    <citation type="submission" date="2011-12" db="EMBL/GenBank/DDBJ databases">
        <title>The Draft Genome of Lepisosteus oculatus.</title>
        <authorList>
            <consortium name="The Broad Institute Genome Assembly &amp; Analysis Group"/>
            <consortium name="Computational R&amp;D Group"/>
            <consortium name="and Sequencing Platform"/>
            <person name="Di Palma F."/>
            <person name="Alfoldi J."/>
            <person name="Johnson J."/>
            <person name="Berlin A."/>
            <person name="Gnerre S."/>
            <person name="Jaffe D."/>
            <person name="MacCallum I."/>
            <person name="Young S."/>
            <person name="Walker B.J."/>
            <person name="Lander E.S."/>
            <person name="Lindblad-Toh K."/>
        </authorList>
    </citation>
    <scope>NUCLEOTIDE SEQUENCE [LARGE SCALE GENOMIC DNA]</scope>
</reference>
<dbReference type="CDD" id="cd00062">
    <property type="entry name" value="FN2"/>
    <property type="match status" value="1"/>
</dbReference>
<dbReference type="OMA" id="GGDICEH"/>
<feature type="domain" description="C-type lectin" evidence="13">
    <location>
        <begin position="532"/>
        <end position="645"/>
    </location>
</feature>
<feature type="domain" description="C-type lectin" evidence="13">
    <location>
        <begin position="977"/>
        <end position="1099"/>
    </location>
</feature>
<protein>
    <submittedName>
        <fullName evidence="15">Phospholipase A2 receptor 1</fullName>
    </submittedName>
</protein>
<feature type="disulfide bond" evidence="11">
    <location>
        <begin position="186"/>
        <end position="212"/>
    </location>
</feature>
<evidence type="ECO:0000256" key="3">
    <source>
        <dbReference type="ARBA" id="ARBA00022692"/>
    </source>
</evidence>
<name>W5MQ61_LEPOC</name>
<dbReference type="GO" id="GO:0043235">
    <property type="term" value="C:receptor complex"/>
    <property type="evidence" value="ECO:0000318"/>
    <property type="project" value="GO_Central"/>
</dbReference>
<feature type="domain" description="C-type lectin" evidence="13">
    <location>
        <begin position="688"/>
        <end position="809"/>
    </location>
</feature>
<feature type="domain" description="C-type lectin" evidence="13">
    <location>
        <begin position="1277"/>
        <end position="1401"/>
    </location>
</feature>
<dbReference type="Gene3D" id="2.10.10.10">
    <property type="entry name" value="Fibronectin, type II, collagen-binding"/>
    <property type="match status" value="1"/>
</dbReference>
<feature type="domain" description="C-type lectin" evidence="13">
    <location>
        <begin position="1132"/>
        <end position="1238"/>
    </location>
</feature>
<evidence type="ECO:0000256" key="8">
    <source>
        <dbReference type="ARBA" id="ARBA00023157"/>
    </source>
</evidence>
<dbReference type="Pfam" id="PF00059">
    <property type="entry name" value="Lectin_C"/>
    <property type="match status" value="8"/>
</dbReference>
<dbReference type="SMART" id="SM00059">
    <property type="entry name" value="FN2"/>
    <property type="match status" value="1"/>
</dbReference>
<keyword evidence="2" id="KW-0254">Endocytosis</keyword>
<dbReference type="GO" id="GO:0005886">
    <property type="term" value="C:plasma membrane"/>
    <property type="evidence" value="ECO:0000318"/>
    <property type="project" value="GO_Central"/>
</dbReference>
<proteinExistence type="predicted"/>
<dbReference type="InterPro" id="IPR035992">
    <property type="entry name" value="Ricin_B-like_lectins"/>
</dbReference>
<dbReference type="FunFam" id="3.10.100.10:FF:000214">
    <property type="match status" value="1"/>
</dbReference>
<dbReference type="Pfam" id="PF24562">
    <property type="entry name" value="CysR_MRC2_N"/>
    <property type="match status" value="1"/>
</dbReference>
<dbReference type="InterPro" id="IPR018378">
    <property type="entry name" value="C-type_lectin_CS"/>
</dbReference>
<dbReference type="InterPro" id="IPR013806">
    <property type="entry name" value="Kringle-like"/>
</dbReference>
<evidence type="ECO:0000256" key="7">
    <source>
        <dbReference type="ARBA" id="ARBA00023136"/>
    </source>
</evidence>
<dbReference type="PROSITE" id="PS50041">
    <property type="entry name" value="C_TYPE_LECTIN_2"/>
    <property type="match status" value="8"/>
</dbReference>
<keyword evidence="16" id="KW-1185">Reference proteome</keyword>
<evidence type="ECO:0000256" key="5">
    <source>
        <dbReference type="ARBA" id="ARBA00022737"/>
    </source>
</evidence>
<dbReference type="SUPFAM" id="SSF56436">
    <property type="entry name" value="C-type lectin-like"/>
    <property type="match status" value="8"/>
</dbReference>
<dbReference type="PROSITE" id="PS00615">
    <property type="entry name" value="C_TYPE_LECTIN_1"/>
    <property type="match status" value="2"/>
</dbReference>
<dbReference type="GeneTree" id="ENSGT01050000244842"/>
<dbReference type="InParanoid" id="W5MQ61"/>
<evidence type="ECO:0000313" key="16">
    <source>
        <dbReference type="Proteomes" id="UP000018468"/>
    </source>
</evidence>
<dbReference type="PRINTS" id="PR00013">
    <property type="entry name" value="FNTYPEII"/>
</dbReference>
<keyword evidence="9" id="KW-0675">Receptor</keyword>
<keyword evidence="3 12" id="KW-0812">Transmembrane</keyword>
<dbReference type="SUPFAM" id="SSF50370">
    <property type="entry name" value="Ricin B-like lectins"/>
    <property type="match status" value="1"/>
</dbReference>
<dbReference type="GO" id="GO:0006897">
    <property type="term" value="P:endocytosis"/>
    <property type="evidence" value="ECO:0007669"/>
    <property type="project" value="UniProtKB-KW"/>
</dbReference>
<dbReference type="InterPro" id="IPR050111">
    <property type="entry name" value="C-type_lectin/snaclec_domain"/>
</dbReference>
<feature type="domain" description="C-type lectin" evidence="13">
    <location>
        <begin position="247"/>
        <end position="361"/>
    </location>
</feature>
<keyword evidence="7 12" id="KW-0472">Membrane</keyword>
<dbReference type="InterPro" id="IPR016187">
    <property type="entry name" value="CTDL_fold"/>
</dbReference>
<dbReference type="PANTHER" id="PTHR22803">
    <property type="entry name" value="MANNOSE, PHOSPHOLIPASE, LECTIN RECEPTOR RELATED"/>
    <property type="match status" value="1"/>
</dbReference>
<feature type="disulfide bond" evidence="11">
    <location>
        <begin position="200"/>
        <end position="227"/>
    </location>
</feature>
<dbReference type="SUPFAM" id="SSF57440">
    <property type="entry name" value="Kringle-like"/>
    <property type="match status" value="1"/>
</dbReference>
<dbReference type="FunFam" id="3.10.100.10:FF:000168">
    <property type="entry name" value="Phospholipase A2 receptor 1"/>
    <property type="match status" value="1"/>
</dbReference>
<comment type="subcellular location">
    <subcellularLocation>
        <location evidence="1">Membrane</location>
        <topology evidence="1">Single-pass membrane protein</topology>
    </subcellularLocation>
</comment>
<feature type="domain" description="C-type lectin" evidence="13">
    <location>
        <begin position="832"/>
        <end position="951"/>
    </location>
</feature>
<evidence type="ECO:0000256" key="9">
    <source>
        <dbReference type="ARBA" id="ARBA00023170"/>
    </source>
</evidence>
<keyword evidence="5" id="KW-0677">Repeat</keyword>
<evidence type="ECO:0000256" key="12">
    <source>
        <dbReference type="SAM" id="Phobius"/>
    </source>
</evidence>
<dbReference type="EMBL" id="AHAT01020065">
    <property type="status" value="NOT_ANNOTATED_CDS"/>
    <property type="molecule type" value="Genomic_DNA"/>
</dbReference>
<dbReference type="Gene3D" id="3.10.100.10">
    <property type="entry name" value="Mannose-Binding Protein A, subunit A"/>
    <property type="match status" value="8"/>
</dbReference>
<evidence type="ECO:0000256" key="6">
    <source>
        <dbReference type="ARBA" id="ARBA00022989"/>
    </source>
</evidence>
<dbReference type="Pfam" id="PF00040">
    <property type="entry name" value="fn2"/>
    <property type="match status" value="1"/>
</dbReference>
<feature type="domain" description="Fibronectin type-II" evidence="14">
    <location>
        <begin position="181"/>
        <end position="229"/>
    </location>
</feature>
<reference evidence="15" key="2">
    <citation type="submission" date="2025-08" db="UniProtKB">
        <authorList>
            <consortium name="Ensembl"/>
        </authorList>
    </citation>
    <scope>IDENTIFICATION</scope>
</reference>
<dbReference type="STRING" id="7918.ENSLOCP00000010520"/>
<dbReference type="InterPro" id="IPR000562">
    <property type="entry name" value="FN_type2_dom"/>
</dbReference>
<evidence type="ECO:0000313" key="15">
    <source>
        <dbReference type="Ensembl" id="ENSLOCP00000010520.1"/>
    </source>
</evidence>
<feature type="transmembrane region" description="Helical" evidence="12">
    <location>
        <begin position="1422"/>
        <end position="1445"/>
    </location>
</feature>
<evidence type="ECO:0000256" key="4">
    <source>
        <dbReference type="ARBA" id="ARBA00022729"/>
    </source>
</evidence>
<evidence type="ECO:0000256" key="11">
    <source>
        <dbReference type="PROSITE-ProRule" id="PRU00479"/>
    </source>
</evidence>
<dbReference type="InterPro" id="IPR036943">
    <property type="entry name" value="FN_type2_sf"/>
</dbReference>
<evidence type="ECO:0000256" key="2">
    <source>
        <dbReference type="ARBA" id="ARBA00022583"/>
    </source>
</evidence>
<dbReference type="FunFam" id="2.80.10.50:FF:000039">
    <property type="entry name" value="Secretory phospholipase A2 receptor"/>
    <property type="match status" value="1"/>
</dbReference>
<dbReference type="PROSITE" id="PS51092">
    <property type="entry name" value="FN2_2"/>
    <property type="match status" value="1"/>
</dbReference>
<dbReference type="EMBL" id="AHAT01020064">
    <property type="status" value="NOT_ANNOTATED_CDS"/>
    <property type="molecule type" value="Genomic_DNA"/>
</dbReference>
<keyword evidence="8 11" id="KW-1015">Disulfide bond</keyword>
<dbReference type="FunFam" id="2.10.10.10:FF:000001">
    <property type="entry name" value="Fibronectin 1a isoform 1"/>
    <property type="match status" value="1"/>
</dbReference>
<organism evidence="15 16">
    <name type="scientific">Lepisosteus oculatus</name>
    <name type="common">Spotted gar</name>
    <dbReference type="NCBI Taxonomy" id="7918"/>
    <lineage>
        <taxon>Eukaryota</taxon>
        <taxon>Metazoa</taxon>
        <taxon>Chordata</taxon>
        <taxon>Craniata</taxon>
        <taxon>Vertebrata</taxon>
        <taxon>Euteleostomi</taxon>
        <taxon>Actinopterygii</taxon>
        <taxon>Neopterygii</taxon>
        <taxon>Holostei</taxon>
        <taxon>Semionotiformes</taxon>
        <taxon>Lepisosteidae</taxon>
        <taxon>Lepisosteus</taxon>
    </lineage>
</organism>
<dbReference type="Gene3D" id="2.80.10.50">
    <property type="match status" value="1"/>
</dbReference>
<dbReference type="Proteomes" id="UP000018468">
    <property type="component" value="Linkage group LG12"/>
</dbReference>
<dbReference type="FunFam" id="3.10.100.10:FF:000038">
    <property type="entry name" value="Secretory phospholipase A2 receptor"/>
    <property type="match status" value="1"/>
</dbReference>
<dbReference type="InterPro" id="IPR000772">
    <property type="entry name" value="Ricin_B_lectin"/>
</dbReference>
<dbReference type="SMART" id="SM00458">
    <property type="entry name" value="RICIN"/>
    <property type="match status" value="1"/>
</dbReference>
<dbReference type="PROSITE" id="PS50231">
    <property type="entry name" value="RICIN_B_LECTIN"/>
    <property type="match status" value="1"/>
</dbReference>
<dbReference type="Ensembl" id="ENSLOCT00000010535.1">
    <property type="protein sequence ID" value="ENSLOCP00000010520.1"/>
    <property type="gene ID" value="ENSLOCG00000008647.1"/>
</dbReference>
<evidence type="ECO:0000259" key="13">
    <source>
        <dbReference type="PROSITE" id="PS50041"/>
    </source>
</evidence>
<dbReference type="InterPro" id="IPR001304">
    <property type="entry name" value="C-type_lectin-like"/>
</dbReference>
<keyword evidence="4" id="KW-0732">Signal</keyword>
<dbReference type="FunFam" id="3.10.100.10:FF:000018">
    <property type="entry name" value="Mannose receptor, C type 2"/>
    <property type="match status" value="1"/>
</dbReference>
<dbReference type="InterPro" id="IPR016186">
    <property type="entry name" value="C-type_lectin-like/link_sf"/>
</dbReference>
<evidence type="ECO:0000256" key="1">
    <source>
        <dbReference type="ARBA" id="ARBA00004167"/>
    </source>
</evidence>
<dbReference type="CDD" id="cd00037">
    <property type="entry name" value="CLECT"/>
    <property type="match status" value="8"/>
</dbReference>
<dbReference type="FunFam" id="3.10.100.10:FF:000167">
    <property type="entry name" value="Phospholipase A2 receptor 1"/>
    <property type="match status" value="1"/>
</dbReference>
<accession>W5MQ61</accession>
<sequence>SHVVNCSCAFSLPLCECVSVKKHCSCKSAADEDVVLDQNQLSEHNIKGIFILQSVQFKSCIKSDKAKLILENCENPSKYMLWKWVSRHRLFNVGSSMCLGLNTTNAHQPLNMYECDSTLTTLWWRCSGNTLFGAAHFKLTTNGRLVIAKRTGYHQWKRYLTLDEGPCSRPYEEIHTVQGNAHGMPCVFPFKYNNKWYSECTAEGREDNYRWCATTSQYDQDEKWGFCPSPETGCDVFWEKNQDTKACYQFNLYSILSWNQAHASCQAQGGNLLSITDLTEQRYIRERLNDVGVLVWIGLNHLDETAGWQWSDGAPLALVNFTTDISMMSRVNNAYCGVYNSVWGHKWHSLHCRSALPYICKKNPNYSRTAELFDVWQYYPTECAPGWIPHNRFCYKRQAEEQSWEDSLASCHSLGANLISIHSLADVELSLNLFKNISEAESDVWIGLNNRTSYTFQWSNGSPVTFTNWYKYEPNISDDPGKLCVKANIKVGNWQLASCAEKLPSVCKKTGNVIQQKPGILDEDCPEGWKRRGSFCYNITRHLQTYEDASQGYYCNAPLVIVENRYEQAFLKSLLYNVSKDEDHYFWIALQDRNRTGEYSWLSQHGFSQPLLFTNWNKYQPVSSGGCVAMSAGTSLGRWEVKDCETFKAMSICKKPISTYNVTQSSTINIDQRAPCPPGWTSKPELLHCYKVYHSEKILMKRTWEEADAFCQDLGANLASFNHYEEEIFLNEILQNMFDGNDEDRWFWVGFNKRNPRSDGAWEWSDGTPVVSSFIDDKNNEDDKQNCAVYRTNMVMPQRCDAKHEWICKMPKGVELKRPYWYTEQNEPWVFYKGSEYYFDTQSFPWETVSFACTMMGAELVSIQSSEEINFIKTRIEKLSKNDTKWWIGLFPDLIQSEFRWRDGSPLYYENWEDRNSRRSPLKNDQCVYMASHSGRWSEGKCSDHHSYICKRRTVSVVEIPREPHHIGACPEKWLYFGHNCILINLPSQSGEGKNWSDAQAACKSLEGSLISIDNEIEQAYVTMLLIGGTTSVWIGLQDDGTNKWVNGKPVTYTNWSPIEPESFDPNEDDLKGSDTPLCTLMSNNHNYHLSGKWYNQPCLEHEYGFVCQKPQDPSKPPSQSYFHPLPETIEYKNRSYRVIHGNMTWYEALNKCLEKESELVSITDEFHQAFLTVIVNKLAHPHWIGLYSQDQNGISYQWSDGSASFFTHWDDNDNDEHLLGDCVYMDINGKWKRADCETPLRGAVCHELLSKPKAYKKPLSSVNIFKTECPKTWVKFQSSCYSFEPVMMKLSLEDGQTHCRQKANGSDILTIKNEEENRFVLEELKTFELPHQTVWLGITYDTDNDALEWFNGSPIKYSNWPFGKGPEADILTVDSCVSVRLSDGIWQLSHCNEKLGFICKIHGDVSNEIEIEPLKGVHQGMIPVAVLVAILIFVVLVGSLWCVYKRNVVRFRRLSSFGNAYYHQAGSEATDSDGSILITDFDSNTGQ</sequence>
<dbReference type="GO" id="GO:0038023">
    <property type="term" value="F:signaling receptor activity"/>
    <property type="evidence" value="ECO:0000318"/>
    <property type="project" value="GO_Central"/>
</dbReference>
<keyword evidence="10" id="KW-0325">Glycoprotein</keyword>
<dbReference type="Bgee" id="ENSLOCG00000008647">
    <property type="expression patterns" value="Expressed in heart and 13 other cell types or tissues"/>
</dbReference>
<dbReference type="SMART" id="SM00034">
    <property type="entry name" value="CLECT"/>
    <property type="match status" value="8"/>
</dbReference>
<dbReference type="eggNOG" id="KOG4297">
    <property type="taxonomic scope" value="Eukaryota"/>
</dbReference>
<feature type="domain" description="C-type lectin" evidence="13">
    <location>
        <begin position="390"/>
        <end position="508"/>
    </location>
</feature>
<reference evidence="15" key="3">
    <citation type="submission" date="2025-09" db="UniProtKB">
        <authorList>
            <consortium name="Ensembl"/>
        </authorList>
    </citation>
    <scope>IDENTIFICATION</scope>
</reference>
<evidence type="ECO:0000259" key="14">
    <source>
        <dbReference type="PROSITE" id="PS51092"/>
    </source>
</evidence>
<keyword evidence="6 12" id="KW-1133">Transmembrane helix</keyword>
<evidence type="ECO:0000256" key="10">
    <source>
        <dbReference type="ARBA" id="ARBA00023180"/>
    </source>
</evidence>